<keyword evidence="1" id="KW-0472">Membrane</keyword>
<reference evidence="2 3" key="1">
    <citation type="submission" date="2019-08" db="EMBL/GenBank/DDBJ databases">
        <title>In-depth cultivation of the pig gut microbiome towards novel bacterial diversity and tailored functional studies.</title>
        <authorList>
            <person name="Wylensek D."/>
            <person name="Hitch T.C.A."/>
            <person name="Clavel T."/>
        </authorList>
    </citation>
    <scope>NUCLEOTIDE SEQUENCE [LARGE SCALE GENOMIC DNA]</scope>
    <source>
        <strain evidence="2 3">68-1-5</strain>
    </source>
</reference>
<dbReference type="Proteomes" id="UP000434409">
    <property type="component" value="Unassembled WGS sequence"/>
</dbReference>
<comment type="caution">
    <text evidence="2">The sequence shown here is derived from an EMBL/GenBank/DDBJ whole genome shotgun (WGS) entry which is preliminary data.</text>
</comment>
<keyword evidence="1" id="KW-1133">Transmembrane helix</keyword>
<dbReference type="EMBL" id="VULY01000018">
    <property type="protein sequence ID" value="MSR93990.1"/>
    <property type="molecule type" value="Genomic_DNA"/>
</dbReference>
<gene>
    <name evidence="2" type="ORF">FYJ34_06910</name>
</gene>
<feature type="transmembrane region" description="Helical" evidence="1">
    <location>
        <begin position="28"/>
        <end position="51"/>
    </location>
</feature>
<keyword evidence="1" id="KW-0812">Transmembrane</keyword>
<evidence type="ECO:0000256" key="1">
    <source>
        <dbReference type="SAM" id="Phobius"/>
    </source>
</evidence>
<dbReference type="AlphaFoldDB" id="A0A6N7V1I4"/>
<protein>
    <submittedName>
        <fullName evidence="2">Pilus assembly protein</fullName>
    </submittedName>
</protein>
<evidence type="ECO:0000313" key="2">
    <source>
        <dbReference type="EMBL" id="MSR93990.1"/>
    </source>
</evidence>
<name>A0A6N7V1I4_9FIRM</name>
<keyword evidence="3" id="KW-1185">Reference proteome</keyword>
<proteinExistence type="predicted"/>
<organism evidence="2 3">
    <name type="scientific">Suipraeoptans intestinalis</name>
    <dbReference type="NCBI Taxonomy" id="2606628"/>
    <lineage>
        <taxon>Bacteria</taxon>
        <taxon>Bacillati</taxon>
        <taxon>Bacillota</taxon>
        <taxon>Clostridia</taxon>
        <taxon>Lachnospirales</taxon>
        <taxon>Lachnospiraceae</taxon>
        <taxon>Suipraeoptans</taxon>
    </lineage>
</organism>
<evidence type="ECO:0000313" key="3">
    <source>
        <dbReference type="Proteomes" id="UP000434409"/>
    </source>
</evidence>
<sequence length="267" mass="28988">MNRKKLPSQSLYSKFAGRVPGLTSCRGAMTLEAACAAPLFLITVITFLYLLEIMSLQIAVREGLQYAGRNAMQEAAEIPLLNPGKAEADIVESVGRSRLDGSILQGGSSGIDCSGSTLSPLTGIGKLQVTYKVKIPIPLFHIPPILLTEHIKIKGWVGYEPAGGDMDGEEVVYVTETGLVYHKDPNCTHLDLSIRQVEKSQISGLRNESGGKYYACPICKKKGKACYITTTGDRYHRSLSCSGLKRTVYSIPVSEARGRRKCSRCGN</sequence>
<accession>A0A6N7V1I4</accession>